<evidence type="ECO:0000256" key="2">
    <source>
        <dbReference type="ARBA" id="ARBA00022692"/>
    </source>
</evidence>
<evidence type="ECO:0000256" key="1">
    <source>
        <dbReference type="ARBA" id="ARBA00004651"/>
    </source>
</evidence>
<evidence type="ECO:0000256" key="4">
    <source>
        <dbReference type="ARBA" id="ARBA00022840"/>
    </source>
</evidence>
<dbReference type="CDD" id="cd07346">
    <property type="entry name" value="ABC_6TM_exporters"/>
    <property type="match status" value="1"/>
</dbReference>
<comment type="caution">
    <text evidence="11">The sequence shown here is derived from an EMBL/GenBank/DDBJ whole genome shotgun (WGS) entry which is preliminary data.</text>
</comment>
<keyword evidence="2 8" id="KW-0812">Transmembrane</keyword>
<name>A0ABT7YLZ1_9ACTN</name>
<dbReference type="InterPro" id="IPR003593">
    <property type="entry name" value="AAA+_ATPase"/>
</dbReference>
<proteinExistence type="predicted"/>
<dbReference type="RefSeq" id="WP_289956197.1">
    <property type="nucleotide sequence ID" value="NZ_JAUEMJ010000002.1"/>
</dbReference>
<keyword evidence="6 8" id="KW-0472">Membrane</keyword>
<dbReference type="SUPFAM" id="SSF90123">
    <property type="entry name" value="ABC transporter transmembrane region"/>
    <property type="match status" value="1"/>
</dbReference>
<feature type="transmembrane region" description="Helical" evidence="8">
    <location>
        <begin position="78"/>
        <end position="100"/>
    </location>
</feature>
<keyword evidence="5 8" id="KW-1133">Transmembrane helix</keyword>
<feature type="region of interest" description="Disordered" evidence="7">
    <location>
        <begin position="591"/>
        <end position="637"/>
    </location>
</feature>
<dbReference type="InterPro" id="IPR036640">
    <property type="entry name" value="ABC1_TM_sf"/>
</dbReference>
<accession>A0ABT7YLZ1</accession>
<evidence type="ECO:0000313" key="11">
    <source>
        <dbReference type="EMBL" id="MDN3239434.1"/>
    </source>
</evidence>
<feature type="domain" description="ABC transmembrane type-1" evidence="10">
    <location>
        <begin position="38"/>
        <end position="320"/>
    </location>
</feature>
<dbReference type="SMART" id="SM00382">
    <property type="entry name" value="AAA"/>
    <property type="match status" value="1"/>
</dbReference>
<gene>
    <name evidence="11" type="ORF">QWI33_06835</name>
</gene>
<organism evidence="11 12">
    <name type="scientific">Glycomyces tritici</name>
    <dbReference type="NCBI Taxonomy" id="2665176"/>
    <lineage>
        <taxon>Bacteria</taxon>
        <taxon>Bacillati</taxon>
        <taxon>Actinomycetota</taxon>
        <taxon>Actinomycetes</taxon>
        <taxon>Glycomycetales</taxon>
        <taxon>Glycomycetaceae</taxon>
        <taxon>Glycomyces</taxon>
    </lineage>
</organism>
<dbReference type="PROSITE" id="PS50929">
    <property type="entry name" value="ABC_TM1F"/>
    <property type="match status" value="1"/>
</dbReference>
<comment type="subcellular location">
    <subcellularLocation>
        <location evidence="1">Cell membrane</location>
        <topology evidence="1">Multi-pass membrane protein</topology>
    </subcellularLocation>
</comment>
<evidence type="ECO:0000256" key="7">
    <source>
        <dbReference type="SAM" id="MobiDB-lite"/>
    </source>
</evidence>
<dbReference type="InterPro" id="IPR011527">
    <property type="entry name" value="ABC1_TM_dom"/>
</dbReference>
<dbReference type="SUPFAM" id="SSF52540">
    <property type="entry name" value="P-loop containing nucleoside triphosphate hydrolases"/>
    <property type="match status" value="1"/>
</dbReference>
<dbReference type="Pfam" id="PF00664">
    <property type="entry name" value="ABC_membrane"/>
    <property type="match status" value="1"/>
</dbReference>
<dbReference type="PANTHER" id="PTHR43394:SF1">
    <property type="entry name" value="ATP-BINDING CASSETTE SUB-FAMILY B MEMBER 10, MITOCHONDRIAL"/>
    <property type="match status" value="1"/>
</dbReference>
<evidence type="ECO:0000256" key="5">
    <source>
        <dbReference type="ARBA" id="ARBA00022989"/>
    </source>
</evidence>
<evidence type="ECO:0000259" key="10">
    <source>
        <dbReference type="PROSITE" id="PS50929"/>
    </source>
</evidence>
<keyword evidence="3" id="KW-0547">Nucleotide-binding</keyword>
<dbReference type="InterPro" id="IPR039421">
    <property type="entry name" value="Type_1_exporter"/>
</dbReference>
<dbReference type="PANTHER" id="PTHR43394">
    <property type="entry name" value="ATP-DEPENDENT PERMEASE MDL1, MITOCHONDRIAL"/>
    <property type="match status" value="1"/>
</dbReference>
<keyword evidence="12" id="KW-1185">Reference proteome</keyword>
<feature type="domain" description="ABC transporter" evidence="9">
    <location>
        <begin position="351"/>
        <end position="585"/>
    </location>
</feature>
<dbReference type="Gene3D" id="3.40.50.300">
    <property type="entry name" value="P-loop containing nucleotide triphosphate hydrolases"/>
    <property type="match status" value="1"/>
</dbReference>
<reference evidence="11" key="1">
    <citation type="submission" date="2023-06" db="EMBL/GenBank/DDBJ databases">
        <title>Gycomyces niveus sp.nov., a novel actinomycete isolated from soil in Shouguang.</title>
        <authorList>
            <person name="Yang X."/>
            <person name="Zhao J."/>
        </authorList>
    </citation>
    <scope>NUCLEOTIDE SEQUENCE</scope>
    <source>
        <strain evidence="11">NEAU C2</strain>
    </source>
</reference>
<evidence type="ECO:0000256" key="6">
    <source>
        <dbReference type="ARBA" id="ARBA00023136"/>
    </source>
</evidence>
<protein>
    <submittedName>
        <fullName evidence="11">ABC transporter ATP-binding protein</fullName>
    </submittedName>
</protein>
<sequence length="637" mass="67804">MTATATPEKKTNQLPIADTRTVRRAFLRLLGSERRRAIVAVSLHLVAAVAAAVAPILLGDMLDQLTAGSGAAEIDRLALGIVAAIVVVVAFTWAGTYVSYRLGERLSARMRVQFVERALRLPMPVVEQAGSGDLMTRSSADVPEAGVLFRDGLPQVTVSILKVLVFFGAMLIASPLLGLCMLVVVPPLVVGTRWYLKRGRDGYLAERAAESAIGDTIGASADGARTTEAYRLREQRDAAGDATVAKHWKAARYTLFLRSVYFPFLDGAYALPTATVLLVGGAFYFDGSVSLGTVASCAVLTRQIMFPIDHILMWVEKVQRGFAAMSRIEGVAEAEDAEADATTERPTDGTVDLTEVRYAYPTSPRDVLHGVTLTVPAGQRLAVVGPSGAGKSTLARLISGSDVPREGRAAIGGVDVAALPLDERRKRVTLVTQEHHVFTASLRDNLILAKAEASDEELQAALAAVGADWAFDLPEGLDTPLGGKNRELDAASAQQIALARIILADPDVVILDEATAMLDPRAARDTERALGAVLEGRTVIAIAHRLHTAHDADRIAVVEDGRVAELGSHDELIALDGHYAALWRAWHGEGSSRKSIEHGEGSSRKSIEHGEGSSRKSEGNTAEPASEGEFAAATNTL</sequence>
<dbReference type="Proteomes" id="UP001171902">
    <property type="component" value="Unassembled WGS sequence"/>
</dbReference>
<keyword evidence="4 11" id="KW-0067">ATP-binding</keyword>
<feature type="transmembrane region" description="Helical" evidence="8">
    <location>
        <begin position="37"/>
        <end position="58"/>
    </location>
</feature>
<evidence type="ECO:0000259" key="9">
    <source>
        <dbReference type="PROSITE" id="PS50893"/>
    </source>
</evidence>
<feature type="transmembrane region" description="Helical" evidence="8">
    <location>
        <begin position="163"/>
        <end position="189"/>
    </location>
</feature>
<dbReference type="Gene3D" id="1.20.1560.10">
    <property type="entry name" value="ABC transporter type 1, transmembrane domain"/>
    <property type="match status" value="1"/>
</dbReference>
<dbReference type="InterPro" id="IPR027417">
    <property type="entry name" value="P-loop_NTPase"/>
</dbReference>
<evidence type="ECO:0000256" key="3">
    <source>
        <dbReference type="ARBA" id="ARBA00022741"/>
    </source>
</evidence>
<evidence type="ECO:0000313" key="12">
    <source>
        <dbReference type="Proteomes" id="UP001171902"/>
    </source>
</evidence>
<dbReference type="EMBL" id="JAUEMJ010000002">
    <property type="protein sequence ID" value="MDN3239434.1"/>
    <property type="molecule type" value="Genomic_DNA"/>
</dbReference>
<dbReference type="InterPro" id="IPR003439">
    <property type="entry name" value="ABC_transporter-like_ATP-bd"/>
</dbReference>
<dbReference type="GO" id="GO:0005524">
    <property type="term" value="F:ATP binding"/>
    <property type="evidence" value="ECO:0007669"/>
    <property type="project" value="UniProtKB-KW"/>
</dbReference>
<feature type="compositionally biased region" description="Basic and acidic residues" evidence="7">
    <location>
        <begin position="591"/>
        <end position="618"/>
    </location>
</feature>
<dbReference type="PROSITE" id="PS50893">
    <property type="entry name" value="ABC_TRANSPORTER_2"/>
    <property type="match status" value="1"/>
</dbReference>
<dbReference type="Pfam" id="PF00005">
    <property type="entry name" value="ABC_tran"/>
    <property type="match status" value="1"/>
</dbReference>
<evidence type="ECO:0000256" key="8">
    <source>
        <dbReference type="SAM" id="Phobius"/>
    </source>
</evidence>